<name>A0A2W4SBI0_9GAMM</name>
<reference evidence="1 2" key="1">
    <citation type="journal article" date="2018" name="Aquat. Microb. Ecol.">
        <title>Gammaproteobacterial methanotrophs dominate.</title>
        <authorList>
            <person name="Rissanen A.J."/>
            <person name="Saarenheimo J."/>
            <person name="Tiirola M."/>
            <person name="Peura S."/>
            <person name="Aalto S.L."/>
            <person name="Karvinen A."/>
            <person name="Nykanen H."/>
        </authorList>
    </citation>
    <scope>NUCLEOTIDE SEQUENCE [LARGE SCALE GENOMIC DNA]</scope>
    <source>
        <strain evidence="1">AMbin10</strain>
    </source>
</reference>
<proteinExistence type="predicted"/>
<evidence type="ECO:0000313" key="2">
    <source>
        <dbReference type="Proteomes" id="UP000249396"/>
    </source>
</evidence>
<dbReference type="Proteomes" id="UP000249396">
    <property type="component" value="Unassembled WGS sequence"/>
</dbReference>
<dbReference type="SUPFAM" id="SSF56935">
    <property type="entry name" value="Porins"/>
    <property type="match status" value="1"/>
</dbReference>
<dbReference type="EMBL" id="QJPH01000472">
    <property type="protein sequence ID" value="PZN72900.1"/>
    <property type="molecule type" value="Genomic_DNA"/>
</dbReference>
<dbReference type="Pfam" id="PF07396">
    <property type="entry name" value="Porin_O_P"/>
    <property type="match status" value="1"/>
</dbReference>
<evidence type="ECO:0000313" key="1">
    <source>
        <dbReference type="EMBL" id="PZN72900.1"/>
    </source>
</evidence>
<gene>
    <name evidence="1" type="ORF">DM484_23690</name>
</gene>
<comment type="caution">
    <text evidence="1">The sequence shown here is derived from an EMBL/GenBank/DDBJ whole genome shotgun (WGS) entry which is preliminary data.</text>
</comment>
<sequence length="485" mass="54043">MPIAPVILRKLIFIAIGGMGLQFSARLVAMPVDETDLPAPSRPVGHSDSFTPSKLKQKTVITPVAPKTPAPEKVPSHWNLEWQGWDGLHYTFYGSRPRGGRAFTDDEETPSFPSLFTDRVKLSGKIGGRVDLDAAFFVNGNGMEPTANIVELRRWRFYTTGDAIFLVPFSYSINVMAVDNYHFVLDDVFLEFRRIPYVGNLRVGSFIPAMSLEASGSSRDATFMEWATPIQGLAPRISSGWQFRRPIFNERATWSLGQFAQSLGTDVGDATPDFTRIIGRLTWLPIYTAAPENSGATNLLHLGLDLNYLHSGNASIRYRSRPESHAAPFLADTGDIHAQNMESFGVEAAWVDGPWSAQGELLGNFVTGETDHSFYGYYLYGSYFWTGESRFYDTSRGVFGRLQPKRSFSFAEEGMGALETAVRFSYLNMDSKPINGGVLQSVTVGVNWYLHSNSKIRFNYVFAHASGGPQPGDLNIFQTRFEFDF</sequence>
<dbReference type="InterPro" id="IPR023614">
    <property type="entry name" value="Porin_dom_sf"/>
</dbReference>
<organism evidence="1 2">
    <name type="scientific">Candidatus Methylumidiphilus alinenensis</name>
    <dbReference type="NCBI Taxonomy" id="2202197"/>
    <lineage>
        <taxon>Bacteria</taxon>
        <taxon>Pseudomonadati</taxon>
        <taxon>Pseudomonadota</taxon>
        <taxon>Gammaproteobacteria</taxon>
        <taxon>Methylococcales</taxon>
        <taxon>Candidatus Methylumidiphilus</taxon>
    </lineage>
</organism>
<dbReference type="AlphaFoldDB" id="A0A2W4SBI0"/>
<evidence type="ECO:0008006" key="3">
    <source>
        <dbReference type="Google" id="ProtNLM"/>
    </source>
</evidence>
<dbReference type="InterPro" id="IPR010870">
    <property type="entry name" value="Porin_O/P"/>
</dbReference>
<protein>
    <recommendedName>
        <fullName evidence="3">Porin</fullName>
    </recommendedName>
</protein>
<dbReference type="Gene3D" id="2.40.160.10">
    <property type="entry name" value="Porin"/>
    <property type="match status" value="1"/>
</dbReference>
<accession>A0A2W4SBI0</accession>